<reference evidence="2" key="1">
    <citation type="journal article" date="2023" name="Mol. Phylogenet. Evol.">
        <title>Genome-scale phylogeny and comparative genomics of the fungal order Sordariales.</title>
        <authorList>
            <person name="Hensen N."/>
            <person name="Bonometti L."/>
            <person name="Westerberg I."/>
            <person name="Brannstrom I.O."/>
            <person name="Guillou S."/>
            <person name="Cros-Aarteil S."/>
            <person name="Calhoun S."/>
            <person name="Haridas S."/>
            <person name="Kuo A."/>
            <person name="Mondo S."/>
            <person name="Pangilinan J."/>
            <person name="Riley R."/>
            <person name="LaButti K."/>
            <person name="Andreopoulos B."/>
            <person name="Lipzen A."/>
            <person name="Chen C."/>
            <person name="Yan M."/>
            <person name="Daum C."/>
            <person name="Ng V."/>
            <person name="Clum A."/>
            <person name="Steindorff A."/>
            <person name="Ohm R.A."/>
            <person name="Martin F."/>
            <person name="Silar P."/>
            <person name="Natvig D.O."/>
            <person name="Lalanne C."/>
            <person name="Gautier V."/>
            <person name="Ament-Velasquez S.L."/>
            <person name="Kruys A."/>
            <person name="Hutchinson M.I."/>
            <person name="Powell A.J."/>
            <person name="Barry K."/>
            <person name="Miller A.N."/>
            <person name="Grigoriev I.V."/>
            <person name="Debuchy R."/>
            <person name="Gladieux P."/>
            <person name="Hiltunen Thoren M."/>
            <person name="Johannesson H."/>
        </authorList>
    </citation>
    <scope>NUCLEOTIDE SEQUENCE</scope>
    <source>
        <strain evidence="2">CBS 103.79</strain>
    </source>
</reference>
<organism evidence="2 3">
    <name type="scientific">Staphylotrichum tortipilum</name>
    <dbReference type="NCBI Taxonomy" id="2831512"/>
    <lineage>
        <taxon>Eukaryota</taxon>
        <taxon>Fungi</taxon>
        <taxon>Dikarya</taxon>
        <taxon>Ascomycota</taxon>
        <taxon>Pezizomycotina</taxon>
        <taxon>Sordariomycetes</taxon>
        <taxon>Sordariomycetidae</taxon>
        <taxon>Sordariales</taxon>
        <taxon>Chaetomiaceae</taxon>
        <taxon>Staphylotrichum</taxon>
    </lineage>
</organism>
<dbReference type="InterPro" id="IPR052897">
    <property type="entry name" value="Sec-Metab_Biosynth_Hydrolase"/>
</dbReference>
<dbReference type="SUPFAM" id="SSF53474">
    <property type="entry name" value="alpha/beta-Hydrolases"/>
    <property type="match status" value="1"/>
</dbReference>
<proteinExistence type="predicted"/>
<name>A0AAN6RNT0_9PEZI</name>
<dbReference type="PANTHER" id="PTHR37017">
    <property type="entry name" value="AB HYDROLASE-1 DOMAIN-CONTAINING PROTEIN-RELATED"/>
    <property type="match status" value="1"/>
</dbReference>
<protein>
    <submittedName>
        <fullName evidence="2">Alpha/beta hydrolase family-domain-containing protein</fullName>
    </submittedName>
</protein>
<evidence type="ECO:0000259" key="1">
    <source>
        <dbReference type="Pfam" id="PF12697"/>
    </source>
</evidence>
<keyword evidence="3" id="KW-1185">Reference proteome</keyword>
<dbReference type="InterPro" id="IPR000073">
    <property type="entry name" value="AB_hydrolase_1"/>
</dbReference>
<sequence>MAADFPTLVLVPGAWHQASCYSKIAKLLQEKHGLRCVSVTLPTTGGDPAATFKDDLDAARAAIAGETSQGHDVVVVAHSYGGIVGNSAVKGFTRPKDGGGQTLAPATPASPANKEGHVVGTILIASGCNLAGMSFMDPFFGIPPPAWRVNKETGFAELVVSPRDFFYHDVPDDEAAYWVSQLRPQSLRGLFEGAEHTHAGWLDVPVWYIGTIEDRGLPVAAQRMGIGMAREMGANIEHRELKTSHSPFLSQPEKTVDIMLEAVEAFSGREMHTAPAEGRTSRDLSVVPEPRLLQPLTWLKFGLPLLFGRFMGRSILIFRGIRSFFNKA</sequence>
<dbReference type="Proteomes" id="UP001303889">
    <property type="component" value="Unassembled WGS sequence"/>
</dbReference>
<keyword evidence="2" id="KW-0378">Hydrolase</keyword>
<reference evidence="2" key="2">
    <citation type="submission" date="2023-05" db="EMBL/GenBank/DDBJ databases">
        <authorList>
            <consortium name="Lawrence Berkeley National Laboratory"/>
            <person name="Steindorff A."/>
            <person name="Hensen N."/>
            <person name="Bonometti L."/>
            <person name="Westerberg I."/>
            <person name="Brannstrom I.O."/>
            <person name="Guillou S."/>
            <person name="Cros-Aarteil S."/>
            <person name="Calhoun S."/>
            <person name="Haridas S."/>
            <person name="Kuo A."/>
            <person name="Mondo S."/>
            <person name="Pangilinan J."/>
            <person name="Riley R."/>
            <person name="Labutti K."/>
            <person name="Andreopoulos B."/>
            <person name="Lipzen A."/>
            <person name="Chen C."/>
            <person name="Yanf M."/>
            <person name="Daum C."/>
            <person name="Ng V."/>
            <person name="Clum A."/>
            <person name="Ohm R."/>
            <person name="Martin F."/>
            <person name="Silar P."/>
            <person name="Natvig D."/>
            <person name="Lalanne C."/>
            <person name="Gautier V."/>
            <person name="Ament-Velasquez S.L."/>
            <person name="Kruys A."/>
            <person name="Hutchinson M.I."/>
            <person name="Powell A.J."/>
            <person name="Barry K."/>
            <person name="Miller A.N."/>
            <person name="Grigoriev I.V."/>
            <person name="Debuchy R."/>
            <person name="Gladieux P."/>
            <person name="Thoren M.H."/>
            <person name="Johannesson H."/>
        </authorList>
    </citation>
    <scope>NUCLEOTIDE SEQUENCE</scope>
    <source>
        <strain evidence="2">CBS 103.79</strain>
    </source>
</reference>
<dbReference type="GO" id="GO:0016787">
    <property type="term" value="F:hydrolase activity"/>
    <property type="evidence" value="ECO:0007669"/>
    <property type="project" value="UniProtKB-KW"/>
</dbReference>
<accession>A0AAN6RNT0</accession>
<dbReference type="Pfam" id="PF12697">
    <property type="entry name" value="Abhydrolase_6"/>
    <property type="match status" value="1"/>
</dbReference>
<dbReference type="EMBL" id="MU856152">
    <property type="protein sequence ID" value="KAK3897485.1"/>
    <property type="molecule type" value="Genomic_DNA"/>
</dbReference>
<feature type="domain" description="AB hydrolase-1" evidence="1">
    <location>
        <begin position="8"/>
        <end position="257"/>
    </location>
</feature>
<dbReference type="InterPro" id="IPR029058">
    <property type="entry name" value="AB_hydrolase_fold"/>
</dbReference>
<evidence type="ECO:0000313" key="3">
    <source>
        <dbReference type="Proteomes" id="UP001303889"/>
    </source>
</evidence>
<comment type="caution">
    <text evidence="2">The sequence shown here is derived from an EMBL/GenBank/DDBJ whole genome shotgun (WGS) entry which is preliminary data.</text>
</comment>
<dbReference type="Gene3D" id="3.40.50.1820">
    <property type="entry name" value="alpha/beta hydrolase"/>
    <property type="match status" value="1"/>
</dbReference>
<evidence type="ECO:0000313" key="2">
    <source>
        <dbReference type="EMBL" id="KAK3897485.1"/>
    </source>
</evidence>
<gene>
    <name evidence="2" type="ORF">C8A05DRAFT_19765</name>
</gene>
<dbReference type="PANTHER" id="PTHR37017:SF3">
    <property type="entry name" value="AB HYDROLASE-1 DOMAIN-CONTAINING PROTEIN"/>
    <property type="match status" value="1"/>
</dbReference>
<dbReference type="AlphaFoldDB" id="A0AAN6RNT0"/>